<comment type="caution">
    <text evidence="2">The sequence shown here is derived from an EMBL/GenBank/DDBJ whole genome shotgun (WGS) entry which is preliminary data.</text>
</comment>
<feature type="transmembrane region" description="Helical" evidence="1">
    <location>
        <begin position="75"/>
        <end position="94"/>
    </location>
</feature>
<feature type="transmembrane region" description="Helical" evidence="1">
    <location>
        <begin position="223"/>
        <end position="245"/>
    </location>
</feature>
<dbReference type="EMBL" id="JOPB01000002">
    <property type="protein sequence ID" value="OUI79123.1"/>
    <property type="molecule type" value="Genomic_DNA"/>
</dbReference>
<proteinExistence type="predicted"/>
<feature type="transmembrane region" description="Helical" evidence="1">
    <location>
        <begin position="100"/>
        <end position="121"/>
    </location>
</feature>
<protein>
    <submittedName>
        <fullName evidence="2">Membrane protein</fullName>
    </submittedName>
</protein>
<name>A0A251ZWU5_9PROT</name>
<keyword evidence="1" id="KW-0472">Membrane</keyword>
<reference evidence="3" key="1">
    <citation type="submission" date="2014-06" db="EMBL/GenBank/DDBJ databases">
        <authorList>
            <person name="Winans N.J."/>
            <person name="Newell P.D."/>
            <person name="Douglas A.E."/>
        </authorList>
    </citation>
    <scope>NUCLEOTIDE SEQUENCE [LARGE SCALE GENOMIC DNA]</scope>
    <source>
        <strain evidence="3">DmL_052</strain>
    </source>
</reference>
<accession>A0A251ZWU5</accession>
<dbReference type="InterPro" id="IPR032713">
    <property type="entry name" value="EmrE"/>
</dbReference>
<feature type="transmembrane region" description="Helical" evidence="1">
    <location>
        <begin position="192"/>
        <end position="211"/>
    </location>
</feature>
<dbReference type="Proteomes" id="UP000194946">
    <property type="component" value="Unassembled WGS sequence"/>
</dbReference>
<sequence>MNIIKYKAIFIGILSALFFAVTFIINKLMANEGGSWIWSSSLRFYWMLPFFLVIVIMRKNLFPVLLSIHQRPIQWILWSTIGFGVFYAPLTYSASFSPSWLVASSWQFTIIAGILVSPFIYKGIHISISSFLFSGLIFLGILTMQIGQINHIQFKDLLTGSFWIVIAAFAYPLGNRKMILMLQGSLDVYQRILGMIICSLPFWLILNVYGITIEHSIPNHTQIYQTFIVALFSGVIATTLFFYAAELVHHDLKTLASVEATQSGEVLFTLLGEIILFHIALPDTLSMIGIGLVIIGMILHSTHSK</sequence>
<evidence type="ECO:0000313" key="3">
    <source>
        <dbReference type="Proteomes" id="UP000194946"/>
    </source>
</evidence>
<feature type="transmembrane region" description="Helical" evidence="1">
    <location>
        <begin position="128"/>
        <end position="146"/>
    </location>
</feature>
<organism evidence="2 3">
    <name type="scientific">Commensalibacter intestini</name>
    <dbReference type="NCBI Taxonomy" id="479936"/>
    <lineage>
        <taxon>Bacteria</taxon>
        <taxon>Pseudomonadati</taxon>
        <taxon>Pseudomonadota</taxon>
        <taxon>Alphaproteobacteria</taxon>
        <taxon>Acetobacterales</taxon>
        <taxon>Acetobacteraceae</taxon>
    </lineage>
</organism>
<evidence type="ECO:0000313" key="2">
    <source>
        <dbReference type="EMBL" id="OUI79123.1"/>
    </source>
</evidence>
<feature type="transmembrane region" description="Helical" evidence="1">
    <location>
        <begin position="152"/>
        <end position="171"/>
    </location>
</feature>
<dbReference type="AlphaFoldDB" id="A0A251ZWU5"/>
<gene>
    <name evidence="2" type="ORF">HK18_04270</name>
</gene>
<feature type="transmembrane region" description="Helical" evidence="1">
    <location>
        <begin position="7"/>
        <end position="25"/>
    </location>
</feature>
<dbReference type="RefSeq" id="WP_086631873.1">
    <property type="nucleotide sequence ID" value="NZ_JOPB01000002.1"/>
</dbReference>
<keyword evidence="1" id="KW-1133">Transmembrane helix</keyword>
<evidence type="ECO:0000256" key="1">
    <source>
        <dbReference type="SAM" id="Phobius"/>
    </source>
</evidence>
<dbReference type="Pfam" id="PF13536">
    <property type="entry name" value="EmrE"/>
    <property type="match status" value="1"/>
</dbReference>
<feature type="transmembrane region" description="Helical" evidence="1">
    <location>
        <begin position="266"/>
        <end position="299"/>
    </location>
</feature>
<feature type="transmembrane region" description="Helical" evidence="1">
    <location>
        <begin position="45"/>
        <end position="68"/>
    </location>
</feature>
<keyword evidence="3" id="KW-1185">Reference proteome</keyword>
<keyword evidence="1" id="KW-0812">Transmembrane</keyword>